<evidence type="ECO:0000313" key="2">
    <source>
        <dbReference type="Proteomes" id="UP001177769"/>
    </source>
</evidence>
<keyword evidence="2" id="KW-1185">Reference proteome</keyword>
<dbReference type="AlphaFoldDB" id="A0AA95SQX4"/>
<dbReference type="InterPro" id="IPR019587">
    <property type="entry name" value="Polyketide_cyclase/dehydratase"/>
</dbReference>
<dbReference type="EMBL" id="CP116346">
    <property type="protein sequence ID" value="WIT12501.1"/>
    <property type="molecule type" value="Genomic_DNA"/>
</dbReference>
<dbReference type="InterPro" id="IPR023393">
    <property type="entry name" value="START-like_dom_sf"/>
</dbReference>
<reference evidence="1" key="1">
    <citation type="submission" date="2023-01" db="EMBL/GenBank/DDBJ databases">
        <title>Whole genome sequence of Paucibacter sp. S2-9 isolated from pond sediment.</title>
        <authorList>
            <person name="Jung J.Y."/>
        </authorList>
    </citation>
    <scope>NUCLEOTIDE SEQUENCE</scope>
    <source>
        <strain evidence="1">S2-9</strain>
    </source>
</reference>
<dbReference type="Pfam" id="PF10604">
    <property type="entry name" value="Polyketide_cyc2"/>
    <property type="match status" value="1"/>
</dbReference>
<proteinExistence type="predicted"/>
<dbReference type="KEGG" id="pais:PFX98_02540"/>
<protein>
    <submittedName>
        <fullName evidence="1">SRPBCC family protein</fullName>
    </submittedName>
</protein>
<name>A0AA95SQX4_9BURK</name>
<organism evidence="1 2">
    <name type="scientific">Paucibacter sediminis</name>
    <dbReference type="NCBI Taxonomy" id="3019553"/>
    <lineage>
        <taxon>Bacteria</taxon>
        <taxon>Pseudomonadati</taxon>
        <taxon>Pseudomonadota</taxon>
        <taxon>Betaproteobacteria</taxon>
        <taxon>Burkholderiales</taxon>
        <taxon>Sphaerotilaceae</taxon>
        <taxon>Roseateles</taxon>
    </lineage>
</organism>
<evidence type="ECO:0000313" key="1">
    <source>
        <dbReference type="EMBL" id="WIT12501.1"/>
    </source>
</evidence>
<gene>
    <name evidence="1" type="ORF">PFX98_02540</name>
</gene>
<sequence>MKILKWLLIVIVGLIALLYAGGLALSSKFTVSRSLQIQAPPDKVYALVANPRHWKQWSVWNARDPQMQIDYSGPESGVGAVWAWKSKTEGDGRMSFTAAEPGLRVAYDLYFPDFGTTSGGELRFQAANGGTQVSWVMNGDMGKNPLFHWMALFADGMVGKDFEAGLAKLKTVAETP</sequence>
<dbReference type="SUPFAM" id="SSF55961">
    <property type="entry name" value="Bet v1-like"/>
    <property type="match status" value="1"/>
</dbReference>
<dbReference type="CDD" id="cd07818">
    <property type="entry name" value="SRPBCC_1"/>
    <property type="match status" value="1"/>
</dbReference>
<dbReference type="Proteomes" id="UP001177769">
    <property type="component" value="Chromosome"/>
</dbReference>
<dbReference type="Gene3D" id="3.30.530.20">
    <property type="match status" value="1"/>
</dbReference>
<accession>A0AA95SQX4</accession>
<dbReference type="RefSeq" id="WP_285233599.1">
    <property type="nucleotide sequence ID" value="NZ_CP116346.1"/>
</dbReference>